<dbReference type="AlphaFoldDB" id="A0A4R4NX32"/>
<dbReference type="Pfam" id="PF02371">
    <property type="entry name" value="Transposase_20"/>
    <property type="match status" value="1"/>
</dbReference>
<dbReference type="GO" id="GO:0003677">
    <property type="term" value="F:DNA binding"/>
    <property type="evidence" value="ECO:0007669"/>
    <property type="project" value="InterPro"/>
</dbReference>
<dbReference type="OrthoDB" id="9815354at2"/>
<reference evidence="3 4" key="1">
    <citation type="submission" date="2019-03" db="EMBL/GenBank/DDBJ databases">
        <title>Draft genome sequences of novel Actinobacteria.</title>
        <authorList>
            <person name="Sahin N."/>
            <person name="Ay H."/>
            <person name="Saygin H."/>
        </authorList>
    </citation>
    <scope>NUCLEOTIDE SEQUENCE [LARGE SCALE GENOMIC DNA]</scope>
    <source>
        <strain evidence="3 4">DSM 45347</strain>
    </source>
</reference>
<feature type="region of interest" description="Disordered" evidence="1">
    <location>
        <begin position="78"/>
        <end position="123"/>
    </location>
</feature>
<dbReference type="InterPro" id="IPR003346">
    <property type="entry name" value="Transposase_20"/>
</dbReference>
<feature type="domain" description="Transposase IS116/IS110/IS902 C-terminal" evidence="2">
    <location>
        <begin position="11"/>
        <end position="67"/>
    </location>
</feature>
<keyword evidence="4" id="KW-1185">Reference proteome</keyword>
<comment type="caution">
    <text evidence="3">The sequence shown here is derived from an EMBL/GenBank/DDBJ whole genome shotgun (WGS) entry which is preliminary data.</text>
</comment>
<gene>
    <name evidence="3" type="ORF">E1284_25575</name>
</gene>
<dbReference type="EMBL" id="SMJW01000149">
    <property type="protein sequence ID" value="TDC12032.1"/>
    <property type="molecule type" value="Genomic_DNA"/>
</dbReference>
<organism evidence="3 4">
    <name type="scientific">Actinomadura bangladeshensis</name>
    <dbReference type="NCBI Taxonomy" id="453573"/>
    <lineage>
        <taxon>Bacteria</taxon>
        <taxon>Bacillati</taxon>
        <taxon>Actinomycetota</taxon>
        <taxon>Actinomycetes</taxon>
        <taxon>Streptosporangiales</taxon>
        <taxon>Thermomonosporaceae</taxon>
        <taxon>Actinomadura</taxon>
    </lineage>
</organism>
<evidence type="ECO:0000256" key="1">
    <source>
        <dbReference type="SAM" id="MobiDB-lite"/>
    </source>
</evidence>
<proteinExistence type="predicted"/>
<dbReference type="GO" id="GO:0006313">
    <property type="term" value="P:DNA transposition"/>
    <property type="evidence" value="ECO:0007669"/>
    <property type="project" value="InterPro"/>
</dbReference>
<evidence type="ECO:0000313" key="3">
    <source>
        <dbReference type="EMBL" id="TDC12032.1"/>
    </source>
</evidence>
<evidence type="ECO:0000313" key="4">
    <source>
        <dbReference type="Proteomes" id="UP000295431"/>
    </source>
</evidence>
<dbReference type="Proteomes" id="UP000295431">
    <property type="component" value="Unassembled WGS sequence"/>
</dbReference>
<name>A0A4R4NX32_9ACTN</name>
<feature type="compositionally biased region" description="Basic residues" evidence="1">
    <location>
        <begin position="78"/>
        <end position="92"/>
    </location>
</feature>
<dbReference type="GO" id="GO:0004803">
    <property type="term" value="F:transposase activity"/>
    <property type="evidence" value="ECO:0007669"/>
    <property type="project" value="InterPro"/>
</dbReference>
<sequence length="199" mass="22033">MPQSRHCRGSTLLAAVIVAEIDDVSRFNRPQPLGSWAGLTQRHRESDLKVSRGHVTIQGSPILRWHWSRLSSEFPRLRRSARSGHHPPRHRLSGAPSCPTSDPARPQSPRNRRKAGSKCRNVTTRRELAGAAASCMKAYPSISSTAKEDGQPSGRSGQRTLPSRMPTRKSSNPPWKCQKFPFSITIVHFSGSGSVSHMQ</sequence>
<accession>A0A4R4NX32</accession>
<evidence type="ECO:0000259" key="2">
    <source>
        <dbReference type="Pfam" id="PF02371"/>
    </source>
</evidence>
<feature type="region of interest" description="Disordered" evidence="1">
    <location>
        <begin position="142"/>
        <end position="176"/>
    </location>
</feature>
<protein>
    <recommendedName>
        <fullName evidence="2">Transposase IS116/IS110/IS902 C-terminal domain-containing protein</fullName>
    </recommendedName>
</protein>